<dbReference type="AlphaFoldDB" id="A0A834U087"/>
<proteinExistence type="predicted"/>
<evidence type="ECO:0000313" key="3">
    <source>
        <dbReference type="Proteomes" id="UP000634136"/>
    </source>
</evidence>
<gene>
    <name evidence="2" type="ORF">G2W53_013995</name>
</gene>
<feature type="compositionally biased region" description="Basic and acidic residues" evidence="1">
    <location>
        <begin position="479"/>
        <end position="491"/>
    </location>
</feature>
<protein>
    <submittedName>
        <fullName evidence="2">Serine/threonine-protein phosphatase 7 long form-like protein</fullName>
    </submittedName>
</protein>
<evidence type="ECO:0000256" key="1">
    <source>
        <dbReference type="SAM" id="MobiDB-lite"/>
    </source>
</evidence>
<keyword evidence="3" id="KW-1185">Reference proteome</keyword>
<comment type="caution">
    <text evidence="2">The sequence shown here is derived from an EMBL/GenBank/DDBJ whole genome shotgun (WGS) entry which is preliminary data.</text>
</comment>
<accession>A0A834U087</accession>
<feature type="region of interest" description="Disordered" evidence="1">
    <location>
        <begin position="163"/>
        <end position="182"/>
    </location>
</feature>
<name>A0A834U087_9FABA</name>
<sequence length="505" mass="55358">MTEVVTAGPASPRPTLTHPTTHQWLRASVVVVILPRATVLLVTSRFAIICRLDENGDQWMRVAHLPGPGPRRITAIDRIVRECGRTGCLVISSALRVQMEVQGLHVPGDVRNLVFRQWLLVYSVRENTKRLALFQRKETTHYINKGNTEEFKMYSGNASLAEPLSSVRPPSGSIVGHTSGSREIDGSANARASCSSALGCVAGPSLPAAREITGDLPIQLTADVRLNILRDVVSAQLPRGSTIIAPPVASTKGGKSVPRPHKQKVGTPAHVLAVPPCRLAHLAKQVGQDRRTPAIMPCFLEIPQKGQTKKGHPVVGGVQHQKPTDEPYNVRPYHLAQLLIGHITPRALIEGEVLLQPRNLHPMNLNVWLRWSLPKQLLAEPGPVMARALYHRLPLNGEAQLDGHVLQSDRGLPDAHGHMERVCLWPPPHDQGCDQVQVVWEEAGSRRSVKAGCNEQGNKRRWRITVAGGPSTPWTNCCREGREDSPEKETEAEGTMTGGRMRVSE</sequence>
<organism evidence="2 3">
    <name type="scientific">Senna tora</name>
    <dbReference type="NCBI Taxonomy" id="362788"/>
    <lineage>
        <taxon>Eukaryota</taxon>
        <taxon>Viridiplantae</taxon>
        <taxon>Streptophyta</taxon>
        <taxon>Embryophyta</taxon>
        <taxon>Tracheophyta</taxon>
        <taxon>Spermatophyta</taxon>
        <taxon>Magnoliopsida</taxon>
        <taxon>eudicotyledons</taxon>
        <taxon>Gunneridae</taxon>
        <taxon>Pentapetalae</taxon>
        <taxon>rosids</taxon>
        <taxon>fabids</taxon>
        <taxon>Fabales</taxon>
        <taxon>Fabaceae</taxon>
        <taxon>Caesalpinioideae</taxon>
        <taxon>Cassia clade</taxon>
        <taxon>Senna</taxon>
    </lineage>
</organism>
<dbReference type="EMBL" id="JAAIUW010000005">
    <property type="protein sequence ID" value="KAF7831662.1"/>
    <property type="molecule type" value="Genomic_DNA"/>
</dbReference>
<feature type="region of interest" description="Disordered" evidence="1">
    <location>
        <begin position="478"/>
        <end position="505"/>
    </location>
</feature>
<reference evidence="2" key="1">
    <citation type="submission" date="2020-09" db="EMBL/GenBank/DDBJ databases">
        <title>Genome-Enabled Discovery of Anthraquinone Biosynthesis in Senna tora.</title>
        <authorList>
            <person name="Kang S.-H."/>
            <person name="Pandey R.P."/>
            <person name="Lee C.-M."/>
            <person name="Sim J.-S."/>
            <person name="Jeong J.-T."/>
            <person name="Choi B.-S."/>
            <person name="Jung M."/>
            <person name="Ginzburg D."/>
            <person name="Zhao K."/>
            <person name="Won S.Y."/>
            <person name="Oh T.-J."/>
            <person name="Yu Y."/>
            <person name="Kim N.-H."/>
            <person name="Lee O.R."/>
            <person name="Lee T.-H."/>
            <person name="Bashyal P."/>
            <person name="Kim T.-S."/>
            <person name="Lee W.-H."/>
            <person name="Kawkins C."/>
            <person name="Kim C.-K."/>
            <person name="Kim J.S."/>
            <person name="Ahn B.O."/>
            <person name="Rhee S.Y."/>
            <person name="Sohng J.K."/>
        </authorList>
    </citation>
    <scope>NUCLEOTIDE SEQUENCE</scope>
    <source>
        <tissue evidence="2">Leaf</tissue>
    </source>
</reference>
<dbReference type="Proteomes" id="UP000634136">
    <property type="component" value="Unassembled WGS sequence"/>
</dbReference>
<evidence type="ECO:0000313" key="2">
    <source>
        <dbReference type="EMBL" id="KAF7831662.1"/>
    </source>
</evidence>